<sequence>MTIRSATYAGCAPSITRGRVLVKAGGRASV</sequence>
<accession>A0A8S5TCP7</accession>
<dbReference type="EMBL" id="BK032802">
    <property type="protein sequence ID" value="DAF61049.1"/>
    <property type="molecule type" value="Genomic_DNA"/>
</dbReference>
<evidence type="ECO:0000313" key="1">
    <source>
        <dbReference type="EMBL" id="DAF61049.1"/>
    </source>
</evidence>
<protein>
    <submittedName>
        <fullName evidence="1">Uncharacterized protein</fullName>
    </submittedName>
</protein>
<organism evidence="1">
    <name type="scientific">Phage sp. ctesc4</name>
    <dbReference type="NCBI Taxonomy" id="2828008"/>
    <lineage>
        <taxon>Viruses</taxon>
    </lineage>
</organism>
<reference evidence="1" key="1">
    <citation type="journal article" date="2021" name="Proc. Natl. Acad. Sci. U.S.A.">
        <title>A Catalog of Tens of Thousands of Viruses from Human Metagenomes Reveals Hidden Associations with Chronic Diseases.</title>
        <authorList>
            <person name="Tisza M.J."/>
            <person name="Buck C.B."/>
        </authorList>
    </citation>
    <scope>NUCLEOTIDE SEQUENCE</scope>
    <source>
        <strain evidence="1">Ctesc4</strain>
    </source>
</reference>
<name>A0A8S5TCP7_9VIRU</name>
<proteinExistence type="predicted"/>